<dbReference type="Gene3D" id="3.30.70.330">
    <property type="match status" value="5"/>
</dbReference>
<dbReference type="Proteomes" id="UP000682733">
    <property type="component" value="Unassembled WGS sequence"/>
</dbReference>
<evidence type="ECO:0000256" key="3">
    <source>
        <dbReference type="PROSITE-ProRule" id="PRU00176"/>
    </source>
</evidence>
<feature type="region of interest" description="Disordered" evidence="4">
    <location>
        <begin position="306"/>
        <end position="351"/>
    </location>
</feature>
<keyword evidence="2 3" id="KW-0694">RNA-binding</keyword>
<evidence type="ECO:0000313" key="7">
    <source>
        <dbReference type="EMBL" id="CAF0745611.1"/>
    </source>
</evidence>
<feature type="compositionally biased region" description="Polar residues" evidence="4">
    <location>
        <begin position="605"/>
        <end position="615"/>
    </location>
</feature>
<keyword evidence="10" id="KW-1185">Reference proteome</keyword>
<evidence type="ECO:0000256" key="4">
    <source>
        <dbReference type="SAM" id="MobiDB-lite"/>
    </source>
</evidence>
<evidence type="ECO:0000256" key="1">
    <source>
        <dbReference type="ARBA" id="ARBA00022737"/>
    </source>
</evidence>
<dbReference type="EMBL" id="CAJOBC010000041">
    <property type="protein sequence ID" value="CAF3524347.1"/>
    <property type="molecule type" value="Genomic_DNA"/>
</dbReference>
<feature type="compositionally biased region" description="Low complexity" evidence="4">
    <location>
        <begin position="121"/>
        <end position="150"/>
    </location>
</feature>
<feature type="region of interest" description="Disordered" evidence="4">
    <location>
        <begin position="259"/>
        <end position="278"/>
    </location>
</feature>
<dbReference type="SUPFAM" id="SSF54928">
    <property type="entry name" value="RNA-binding domain, RBD"/>
    <property type="match status" value="3"/>
</dbReference>
<dbReference type="InterPro" id="IPR035979">
    <property type="entry name" value="RBD_domain_sf"/>
</dbReference>
<feature type="domain" description="RRM" evidence="5">
    <location>
        <begin position="632"/>
        <end position="715"/>
    </location>
</feature>
<feature type="compositionally biased region" description="Polar residues" evidence="4">
    <location>
        <begin position="265"/>
        <end position="278"/>
    </location>
</feature>
<organism evidence="7 10">
    <name type="scientific">Didymodactylos carnosus</name>
    <dbReference type="NCBI Taxonomy" id="1234261"/>
    <lineage>
        <taxon>Eukaryota</taxon>
        <taxon>Metazoa</taxon>
        <taxon>Spiralia</taxon>
        <taxon>Gnathifera</taxon>
        <taxon>Rotifera</taxon>
        <taxon>Eurotatoria</taxon>
        <taxon>Bdelloidea</taxon>
        <taxon>Philodinida</taxon>
        <taxon>Philodinidae</taxon>
        <taxon>Didymodactylos</taxon>
    </lineage>
</organism>
<comment type="caution">
    <text evidence="7">The sequence shown here is derived from an EMBL/GenBank/DDBJ whole genome shotgun (WGS) entry which is preliminary data.</text>
</comment>
<sequence length="902" mass="102663">MSTNSSFIIRLQNLPNEGRAQDIRKFFTGLVIPDGGVHVVGGEKGDAFIAFNTDEDARQAMMRKGSILNNPIKLFLSSRSEMSDIVAKARIQTTGLIKKLSESTAITTSASSNFHSSYYPNFSNTKSTPNTTNTSASNEMTSNTAQSSSSNNLANELAAILSALQSHQQPPPLLDTSNAKPVTTFLHQQQGNAVPSFVAQSGVGNSNQDGSVPNIQALLQLFQEKQLQTSQQQRQSAMPFHPPFSSQMAPHQRFVHPVQQQQQQSNGGWTAQSGSVLTNTYNHHPNVASLYQQSQQQLMSQQRSLPLLPDDNANHHMVLNSHSSESTTAGSNSLSSLYGPSSPTIKQQSQPLDEPYVKIKNIPLAFTYSDIKMFFNKYKLNLDDIKIINDQNGQRTGEIVLRLHSINDVNELLNLNGRLQCNNHYLDIKKIDEYTFASSVDSFIPAALSKKRALIPRNCVKVLHLHPKWDKREIKRYFNGCNVTRDRNGGIFFELDNNAMNRGPTYIEFEHEIDVEKAMFYNSEVVVGDSKIEVYRMTKSEMETEINNLNRRDRRRPPLLTHDGEPNHSSPLVLHSPTHRSNEARYTRPNSHYSNNSNNYQQQQIDHSSGQHQQNNYQPFLFNQQQDQSSITCLRLSNIPYTTTEKQIRDYFQSININIESCKFLNDKFGRQAGEAFVRFHDTQSCQRAYEKKQRQIFNGNCLDIRPLTLMEFNQNPLPLSMNEIRDQTSRLSNNMQQQQQKRPYYEERRRPYDDQQKRPRFNNGNHSHDDQRHTSSPIQNSNDLNSKIDYSQRAAPIRHNNGSSDPNHLSNLPPLPEHMEIYRGRILYLSNVAYRATREEILDLLKPFNPIEETLKIRCDSNGKPTGFAVVACAEPHDAQNAVSNLNNQTFMFRKIYLAQK</sequence>
<evidence type="ECO:0000313" key="9">
    <source>
        <dbReference type="EMBL" id="CAF3524347.1"/>
    </source>
</evidence>
<evidence type="ECO:0000313" key="10">
    <source>
        <dbReference type="Proteomes" id="UP000663829"/>
    </source>
</evidence>
<name>A0A813P659_9BILA</name>
<dbReference type="AlphaFoldDB" id="A0A813P659"/>
<dbReference type="EMBL" id="CAJNOK010000240">
    <property type="protein sequence ID" value="CAF0739147.1"/>
    <property type="molecule type" value="Genomic_DNA"/>
</dbReference>
<dbReference type="InterPro" id="IPR012677">
    <property type="entry name" value="Nucleotide-bd_a/b_plait_sf"/>
</dbReference>
<feature type="domain" description="RRM" evidence="5">
    <location>
        <begin position="7"/>
        <end position="79"/>
    </location>
</feature>
<feature type="compositionally biased region" description="Polar residues" evidence="4">
    <location>
        <begin position="320"/>
        <end position="329"/>
    </location>
</feature>
<feature type="region of interest" description="Disordered" evidence="4">
    <location>
        <begin position="731"/>
        <end position="785"/>
    </location>
</feature>
<evidence type="ECO:0000259" key="5">
    <source>
        <dbReference type="PROSITE" id="PS50102"/>
    </source>
</evidence>
<dbReference type="Proteomes" id="UP000663829">
    <property type="component" value="Unassembled WGS sequence"/>
</dbReference>
<dbReference type="Proteomes" id="UP000677228">
    <property type="component" value="Unassembled WGS sequence"/>
</dbReference>
<dbReference type="Pfam" id="PF00076">
    <property type="entry name" value="RRM_1"/>
    <property type="match status" value="2"/>
</dbReference>
<evidence type="ECO:0000256" key="2">
    <source>
        <dbReference type="ARBA" id="ARBA00022884"/>
    </source>
</evidence>
<keyword evidence="1" id="KW-0677">Repeat</keyword>
<feature type="compositionally biased region" description="Low complexity" evidence="4">
    <location>
        <begin position="593"/>
        <end position="604"/>
    </location>
</feature>
<dbReference type="InterPro" id="IPR050666">
    <property type="entry name" value="ESRP"/>
</dbReference>
<feature type="domain" description="RRM" evidence="5">
    <location>
        <begin position="826"/>
        <end position="902"/>
    </location>
</feature>
<dbReference type="PROSITE" id="PS50102">
    <property type="entry name" value="RRM"/>
    <property type="match status" value="3"/>
</dbReference>
<evidence type="ECO:0000313" key="6">
    <source>
        <dbReference type="EMBL" id="CAF0739147.1"/>
    </source>
</evidence>
<feature type="region of interest" description="Disordered" evidence="4">
    <location>
        <begin position="117"/>
        <end position="150"/>
    </location>
</feature>
<dbReference type="OrthoDB" id="2588702at2759"/>
<reference evidence="7" key="1">
    <citation type="submission" date="2021-02" db="EMBL/GenBank/DDBJ databases">
        <authorList>
            <person name="Nowell W R."/>
        </authorList>
    </citation>
    <scope>NUCLEOTIDE SEQUENCE</scope>
</reference>
<dbReference type="Proteomes" id="UP000681722">
    <property type="component" value="Unassembled WGS sequence"/>
</dbReference>
<dbReference type="CDD" id="cd12254">
    <property type="entry name" value="RRM_hnRNPH_ESRPs_RBM12_like"/>
    <property type="match status" value="1"/>
</dbReference>
<dbReference type="EMBL" id="CAJOBA010000240">
    <property type="protein sequence ID" value="CAF3516312.1"/>
    <property type="molecule type" value="Genomic_DNA"/>
</dbReference>
<feature type="region of interest" description="Disordered" evidence="4">
    <location>
        <begin position="545"/>
        <end position="615"/>
    </location>
</feature>
<evidence type="ECO:0000313" key="8">
    <source>
        <dbReference type="EMBL" id="CAF3516312.1"/>
    </source>
</evidence>
<protein>
    <recommendedName>
        <fullName evidence="5">RRM domain-containing protein</fullName>
    </recommendedName>
</protein>
<gene>
    <name evidence="7" type="ORF">GPM918_LOCUS519</name>
    <name evidence="6" type="ORF">OVA965_LOCUS1329</name>
    <name evidence="9" type="ORF">SRO942_LOCUS520</name>
    <name evidence="8" type="ORF">TMI583_LOCUS1330</name>
</gene>
<dbReference type="InterPro" id="IPR000504">
    <property type="entry name" value="RRM_dom"/>
</dbReference>
<feature type="compositionally biased region" description="Polar residues" evidence="4">
    <location>
        <begin position="775"/>
        <end position="785"/>
    </location>
</feature>
<dbReference type="GO" id="GO:0003723">
    <property type="term" value="F:RNA binding"/>
    <property type="evidence" value="ECO:0007669"/>
    <property type="project" value="UniProtKB-UniRule"/>
</dbReference>
<accession>A0A813P659</accession>
<dbReference type="PANTHER" id="PTHR13976">
    <property type="entry name" value="HETEROGENEOUS NUCLEAR RIBONUCLEOPROTEIN-RELATED"/>
    <property type="match status" value="1"/>
</dbReference>
<feature type="compositionally biased region" description="Low complexity" evidence="4">
    <location>
        <begin position="330"/>
        <end position="343"/>
    </location>
</feature>
<proteinExistence type="predicted"/>
<dbReference type="EMBL" id="CAJNOQ010000041">
    <property type="protein sequence ID" value="CAF0745611.1"/>
    <property type="molecule type" value="Genomic_DNA"/>
</dbReference>
<dbReference type="CDD" id="cd12510">
    <property type="entry name" value="RRM1_RBM12_like"/>
    <property type="match status" value="1"/>
</dbReference>
<dbReference type="SMART" id="SM00360">
    <property type="entry name" value="RRM"/>
    <property type="match status" value="5"/>
</dbReference>
<feature type="compositionally biased region" description="Basic and acidic residues" evidence="4">
    <location>
        <begin position="744"/>
        <end position="758"/>
    </location>
</feature>